<dbReference type="AlphaFoldDB" id="J3N7X3"/>
<sequence length="96" mass="11245">MKVYMLTLMIVSYFDVENFDAQNLLEFDLLMWRILMHKGKLTQLQHQVVDLVLWYLMESQGGECDSFKHHSEGAPCQKSLTDTCQPYCARKSIPKE</sequence>
<dbReference type="EnsemblPlants" id="OB11G19090.1">
    <property type="protein sequence ID" value="OB11G19090.1"/>
    <property type="gene ID" value="OB11G19090"/>
</dbReference>
<dbReference type="Proteomes" id="UP000006038">
    <property type="component" value="Chromosome 11"/>
</dbReference>
<proteinExistence type="predicted"/>
<evidence type="ECO:0000313" key="2">
    <source>
        <dbReference type="Proteomes" id="UP000006038"/>
    </source>
</evidence>
<organism evidence="1">
    <name type="scientific">Oryza brachyantha</name>
    <name type="common">malo sina</name>
    <dbReference type="NCBI Taxonomy" id="4533"/>
    <lineage>
        <taxon>Eukaryota</taxon>
        <taxon>Viridiplantae</taxon>
        <taxon>Streptophyta</taxon>
        <taxon>Embryophyta</taxon>
        <taxon>Tracheophyta</taxon>
        <taxon>Spermatophyta</taxon>
        <taxon>Magnoliopsida</taxon>
        <taxon>Liliopsida</taxon>
        <taxon>Poales</taxon>
        <taxon>Poaceae</taxon>
        <taxon>BOP clade</taxon>
        <taxon>Oryzoideae</taxon>
        <taxon>Oryzeae</taxon>
        <taxon>Oryzinae</taxon>
        <taxon>Oryza</taxon>
    </lineage>
</organism>
<evidence type="ECO:0000313" key="1">
    <source>
        <dbReference type="EnsemblPlants" id="OB11G19090.1"/>
    </source>
</evidence>
<accession>J3N7X3</accession>
<reference evidence="1" key="2">
    <citation type="submission" date="2013-04" db="UniProtKB">
        <authorList>
            <consortium name="EnsemblPlants"/>
        </authorList>
    </citation>
    <scope>IDENTIFICATION</scope>
</reference>
<reference evidence="1" key="1">
    <citation type="journal article" date="2013" name="Nat. Commun.">
        <title>Whole-genome sequencing of Oryza brachyantha reveals mechanisms underlying Oryza genome evolution.</title>
        <authorList>
            <person name="Chen J."/>
            <person name="Huang Q."/>
            <person name="Gao D."/>
            <person name="Wang J."/>
            <person name="Lang Y."/>
            <person name="Liu T."/>
            <person name="Li B."/>
            <person name="Bai Z."/>
            <person name="Luis Goicoechea J."/>
            <person name="Liang C."/>
            <person name="Chen C."/>
            <person name="Zhang W."/>
            <person name="Sun S."/>
            <person name="Liao Y."/>
            <person name="Zhang X."/>
            <person name="Yang L."/>
            <person name="Song C."/>
            <person name="Wang M."/>
            <person name="Shi J."/>
            <person name="Liu G."/>
            <person name="Liu J."/>
            <person name="Zhou H."/>
            <person name="Zhou W."/>
            <person name="Yu Q."/>
            <person name="An N."/>
            <person name="Chen Y."/>
            <person name="Cai Q."/>
            <person name="Wang B."/>
            <person name="Liu B."/>
            <person name="Min J."/>
            <person name="Huang Y."/>
            <person name="Wu H."/>
            <person name="Li Z."/>
            <person name="Zhang Y."/>
            <person name="Yin Y."/>
            <person name="Song W."/>
            <person name="Jiang J."/>
            <person name="Jackson S.A."/>
            <person name="Wing R.A."/>
            <person name="Wang J."/>
            <person name="Chen M."/>
        </authorList>
    </citation>
    <scope>NUCLEOTIDE SEQUENCE [LARGE SCALE GENOMIC DNA]</scope>
    <source>
        <strain evidence="1">cv. IRGC 101232</strain>
    </source>
</reference>
<name>J3N7X3_ORYBR</name>
<protein>
    <submittedName>
        <fullName evidence="1">Uncharacterized protein</fullName>
    </submittedName>
</protein>
<dbReference type="HOGENOM" id="CLU_2363069_0_0_1"/>
<dbReference type="Gramene" id="OB11G19090.1">
    <property type="protein sequence ID" value="OB11G19090.1"/>
    <property type="gene ID" value="OB11G19090"/>
</dbReference>
<keyword evidence="2" id="KW-1185">Reference proteome</keyword>